<keyword evidence="6" id="KW-1185">Reference proteome</keyword>
<dbReference type="Pfam" id="PF23153">
    <property type="entry name" value="Aip3p_Bud6_N"/>
    <property type="match status" value="1"/>
</dbReference>
<evidence type="ECO:0000256" key="3">
    <source>
        <dbReference type="SAM" id="MobiDB-lite"/>
    </source>
</evidence>
<evidence type="ECO:0000256" key="2">
    <source>
        <dbReference type="SAM" id="Coils"/>
    </source>
</evidence>
<evidence type="ECO:0000313" key="6">
    <source>
        <dbReference type="Proteomes" id="UP000789739"/>
    </source>
</evidence>
<dbReference type="OrthoDB" id="783096at2759"/>
<feature type="coiled-coil region" evidence="2">
    <location>
        <begin position="365"/>
        <end position="392"/>
    </location>
</feature>
<accession>A0A9N9DWI3</accession>
<feature type="region of interest" description="Disordered" evidence="3">
    <location>
        <begin position="1"/>
        <end position="44"/>
    </location>
</feature>
<dbReference type="InterPro" id="IPR056279">
    <property type="entry name" value="Aip3p_Bud6_N"/>
</dbReference>
<feature type="compositionally biased region" description="Low complexity" evidence="3">
    <location>
        <begin position="171"/>
        <end position="184"/>
    </location>
</feature>
<dbReference type="Proteomes" id="UP000789739">
    <property type="component" value="Unassembled WGS sequence"/>
</dbReference>
<feature type="domain" description="Actin interacting protein 3 C-terminal" evidence="4">
    <location>
        <begin position="295"/>
        <end position="717"/>
    </location>
</feature>
<dbReference type="GO" id="GO:0005519">
    <property type="term" value="F:cytoskeletal regulatory protein binding"/>
    <property type="evidence" value="ECO:0007669"/>
    <property type="project" value="InterPro"/>
</dbReference>
<dbReference type="EMBL" id="CAJVPI010002894">
    <property type="protein sequence ID" value="CAG8651029.1"/>
    <property type="molecule type" value="Genomic_DNA"/>
</dbReference>
<feature type="compositionally biased region" description="Polar residues" evidence="3">
    <location>
        <begin position="185"/>
        <end position="204"/>
    </location>
</feature>
<protein>
    <submittedName>
        <fullName evidence="5">2097_t:CDS:1</fullName>
    </submittedName>
</protein>
<sequence>MDYSSIQMPTPQIVTQSSTTSTPLNATRQPPASPQKRGSGSPMSNIEQSVTKLLVCTKQLLEGLTAWSQKRTTEQQVSDIYVKLIGEFHGLLYTFEIFKTSDLKDIPEELRKCLEKALSEEASPESLEQYLPQIRDVIISLLQGLKANQALYRQRMGIAETTRLTRQMTTGSMSSGSASGSGPSRTWSSPGSLQSDADLSDTSQNSALKRNISAPSRNNLVGTSDPLAALKKSDALERRASKRQSAYVMKSTRDARRGGVRGPQEMYGRSIGPRILEVKAMDNFDDSTKKVLTLFLQVGKQVKKVFYDGDISIPALRMLFIEKFEYNPGLDDFPNIYIKDSKLDLLYELENLDEVKDNSVLALNIETLEQVKKHFDQSIENLTKEIRDIKKSFTENTELLRRGSVLLTNANNQRPTPSETQFREIARKMLANVKNKEDKKLHHSSKEHLVEKITNELRSQYDEIRNLRRDLGIMRQLYNGFRDDTTSLIHSLSEKTTAIKEFALTNVGGARAFIDSGKAKLDDRSKNLLKRMDALQDIIDGLKADVTQRKWRPRSSSMDHIQKESAAVAQELESLAQYVKTIKPMWKKTWEEELQTIVEEQKFLNHQEELVEDMQDDHDKMSEVFSHILKVVEILSKKKPEFRVAPHEEGFEGLKTVMQEVRSISPNSDKRLRALEQAEKARERELANRIDEFEAELSEFVAHNKLKKTGGAQEVER</sequence>
<dbReference type="InterPro" id="IPR005613">
    <property type="entry name" value="AIP3_C"/>
</dbReference>
<dbReference type="GO" id="GO:0051286">
    <property type="term" value="C:cell tip"/>
    <property type="evidence" value="ECO:0007669"/>
    <property type="project" value="TreeGrafter"/>
</dbReference>
<dbReference type="Pfam" id="PF03915">
    <property type="entry name" value="AIP3"/>
    <property type="match status" value="1"/>
</dbReference>
<name>A0A9N9DWI3_9GLOM</name>
<feature type="region of interest" description="Disordered" evidence="3">
    <location>
        <begin position="162"/>
        <end position="204"/>
    </location>
</feature>
<evidence type="ECO:0000313" key="5">
    <source>
        <dbReference type="EMBL" id="CAG8651029.1"/>
    </source>
</evidence>
<dbReference type="GO" id="GO:0030010">
    <property type="term" value="P:establishment of cell polarity"/>
    <property type="evidence" value="ECO:0007669"/>
    <property type="project" value="TreeGrafter"/>
</dbReference>
<organism evidence="5 6">
    <name type="scientific">Paraglomus brasilianum</name>
    <dbReference type="NCBI Taxonomy" id="144538"/>
    <lineage>
        <taxon>Eukaryota</taxon>
        <taxon>Fungi</taxon>
        <taxon>Fungi incertae sedis</taxon>
        <taxon>Mucoromycota</taxon>
        <taxon>Glomeromycotina</taxon>
        <taxon>Glomeromycetes</taxon>
        <taxon>Paraglomerales</taxon>
        <taxon>Paraglomeraceae</taxon>
        <taxon>Paraglomus</taxon>
    </lineage>
</organism>
<evidence type="ECO:0000256" key="1">
    <source>
        <dbReference type="ARBA" id="ARBA00023054"/>
    </source>
</evidence>
<dbReference type="SMART" id="SM00806">
    <property type="entry name" value="AIP3"/>
    <property type="match status" value="1"/>
</dbReference>
<dbReference type="PANTHER" id="PTHR22741:SF10">
    <property type="entry name" value="COILED-COIL DOMAIN-CONTAINING PROTEIN CG32809"/>
    <property type="match status" value="1"/>
</dbReference>
<dbReference type="Gene3D" id="1.20.58.1540">
    <property type="entry name" value="Actin interacting protein 3, C-terminal domain"/>
    <property type="match status" value="1"/>
</dbReference>
<dbReference type="GO" id="GO:0005737">
    <property type="term" value="C:cytoplasm"/>
    <property type="evidence" value="ECO:0007669"/>
    <property type="project" value="TreeGrafter"/>
</dbReference>
<reference evidence="5" key="1">
    <citation type="submission" date="2021-06" db="EMBL/GenBank/DDBJ databases">
        <authorList>
            <person name="Kallberg Y."/>
            <person name="Tangrot J."/>
            <person name="Rosling A."/>
        </authorList>
    </citation>
    <scope>NUCLEOTIDE SEQUENCE</scope>
    <source>
        <strain evidence="5">BR232B</strain>
    </source>
</reference>
<proteinExistence type="predicted"/>
<keyword evidence="1 2" id="KW-0175">Coiled coil</keyword>
<evidence type="ECO:0000259" key="4">
    <source>
        <dbReference type="SMART" id="SM00806"/>
    </source>
</evidence>
<gene>
    <name evidence="5" type="ORF">PBRASI_LOCUS10268</name>
</gene>
<dbReference type="InterPro" id="IPR051825">
    <property type="entry name" value="SRCIN1"/>
</dbReference>
<feature type="region of interest" description="Disordered" evidence="3">
    <location>
        <begin position="232"/>
        <end position="266"/>
    </location>
</feature>
<comment type="caution">
    <text evidence="5">The sequence shown here is derived from an EMBL/GenBank/DDBJ whole genome shotgun (WGS) entry which is preliminary data.</text>
</comment>
<dbReference type="PANTHER" id="PTHR22741">
    <property type="entry name" value="P140CAP/SNIP-RELATED"/>
    <property type="match status" value="1"/>
</dbReference>
<dbReference type="AlphaFoldDB" id="A0A9N9DWI3"/>
<feature type="coiled-coil region" evidence="2">
    <location>
        <begin position="518"/>
        <end position="545"/>
    </location>
</feature>
<feature type="non-terminal residue" evidence="5">
    <location>
        <position position="1"/>
    </location>
</feature>
<dbReference type="InterPro" id="IPR022782">
    <property type="entry name" value="AIP3-like_C"/>
</dbReference>